<protein>
    <recommendedName>
        <fullName evidence="8">DoxX family protein</fullName>
    </recommendedName>
</protein>
<evidence type="ECO:0000256" key="1">
    <source>
        <dbReference type="ARBA" id="ARBA00004141"/>
    </source>
</evidence>
<gene>
    <name evidence="6" type="ORF">Amac_033250</name>
</gene>
<dbReference type="AlphaFoldDB" id="A0A5M3WNK2"/>
<reference evidence="6 7" key="1">
    <citation type="submission" date="2019-10" db="EMBL/GenBank/DDBJ databases">
        <title>Whole genome shotgun sequence of Acrocarpospora macrocephala NBRC 16266.</title>
        <authorList>
            <person name="Ichikawa N."/>
            <person name="Kimura A."/>
            <person name="Kitahashi Y."/>
            <person name="Komaki H."/>
            <person name="Oguchi A."/>
        </authorList>
    </citation>
    <scope>NUCLEOTIDE SEQUENCE [LARGE SCALE GENOMIC DNA]</scope>
    <source>
        <strain evidence="6 7">NBRC 16266</strain>
    </source>
</reference>
<dbReference type="OrthoDB" id="329282at2"/>
<keyword evidence="2 5" id="KW-0812">Transmembrane</keyword>
<evidence type="ECO:0000256" key="4">
    <source>
        <dbReference type="ARBA" id="ARBA00023136"/>
    </source>
</evidence>
<evidence type="ECO:0000313" key="7">
    <source>
        <dbReference type="Proteomes" id="UP000331127"/>
    </source>
</evidence>
<proteinExistence type="predicted"/>
<name>A0A5M3WNK2_9ACTN</name>
<feature type="transmembrane region" description="Helical" evidence="5">
    <location>
        <begin position="103"/>
        <end position="122"/>
    </location>
</feature>
<evidence type="ECO:0000256" key="3">
    <source>
        <dbReference type="ARBA" id="ARBA00022989"/>
    </source>
</evidence>
<evidence type="ECO:0000256" key="5">
    <source>
        <dbReference type="SAM" id="Phobius"/>
    </source>
</evidence>
<keyword evidence="7" id="KW-1185">Reference proteome</keyword>
<dbReference type="Proteomes" id="UP000331127">
    <property type="component" value="Unassembled WGS sequence"/>
</dbReference>
<evidence type="ECO:0000313" key="6">
    <source>
        <dbReference type="EMBL" id="GES09729.1"/>
    </source>
</evidence>
<dbReference type="EMBL" id="BLAE01000017">
    <property type="protein sequence ID" value="GES09729.1"/>
    <property type="molecule type" value="Genomic_DNA"/>
</dbReference>
<keyword evidence="3 5" id="KW-1133">Transmembrane helix</keyword>
<dbReference type="InterPro" id="IPR032808">
    <property type="entry name" value="DoxX"/>
</dbReference>
<comment type="caution">
    <text evidence="6">The sequence shown here is derived from an EMBL/GenBank/DDBJ whole genome shotgun (WGS) entry which is preliminary data.</text>
</comment>
<comment type="subcellular location">
    <subcellularLocation>
        <location evidence="1">Membrane</location>
        <topology evidence="1">Multi-pass membrane protein</topology>
    </subcellularLocation>
</comment>
<dbReference type="RefSeq" id="WP_155355247.1">
    <property type="nucleotide sequence ID" value="NZ_BAAAHL010000027.1"/>
</dbReference>
<dbReference type="GO" id="GO:0016020">
    <property type="term" value="C:membrane"/>
    <property type="evidence" value="ECO:0007669"/>
    <property type="project" value="UniProtKB-SubCell"/>
</dbReference>
<evidence type="ECO:0000256" key="2">
    <source>
        <dbReference type="ARBA" id="ARBA00022692"/>
    </source>
</evidence>
<dbReference type="Pfam" id="PF07681">
    <property type="entry name" value="DoxX"/>
    <property type="match status" value="1"/>
</dbReference>
<organism evidence="6 7">
    <name type="scientific">Acrocarpospora macrocephala</name>
    <dbReference type="NCBI Taxonomy" id="150177"/>
    <lineage>
        <taxon>Bacteria</taxon>
        <taxon>Bacillati</taxon>
        <taxon>Actinomycetota</taxon>
        <taxon>Actinomycetes</taxon>
        <taxon>Streptosporangiales</taxon>
        <taxon>Streptosporangiaceae</taxon>
        <taxon>Acrocarpospora</taxon>
    </lineage>
</organism>
<feature type="transmembrane region" description="Helical" evidence="5">
    <location>
        <begin position="58"/>
        <end position="82"/>
    </location>
</feature>
<accession>A0A5M3WNK2</accession>
<keyword evidence="4 5" id="KW-0472">Membrane</keyword>
<evidence type="ECO:0008006" key="8">
    <source>
        <dbReference type="Google" id="ProtNLM"/>
    </source>
</evidence>
<sequence length="124" mass="12923">MDIAFRLACIAIGLPFIWLGYEAVAAPGARVAMAAKLRIPRPEIAVRFNGAAMVAGGIGVATGLLWQAAAVGLVISLIPTTLAGHAFWADTDPQVRKTNRIQFLKNLGLMGGLLAVALAPYVNG</sequence>